<dbReference type="AlphaFoldDB" id="A0A6C0LI31"/>
<dbReference type="EMBL" id="MN740503">
    <property type="protein sequence ID" value="QHU30090.1"/>
    <property type="molecule type" value="Genomic_DNA"/>
</dbReference>
<accession>A0A6C0LI31</accession>
<organism evidence="2">
    <name type="scientific">viral metagenome</name>
    <dbReference type="NCBI Taxonomy" id="1070528"/>
    <lineage>
        <taxon>unclassified sequences</taxon>
        <taxon>metagenomes</taxon>
        <taxon>organismal metagenomes</taxon>
    </lineage>
</organism>
<sequence>MTAMVQTYTLDDFQNIMDDGMNITLDPATIAIIQQIADQVGAPEYVRTPQFVRKDRGDGSSRSSRPRNRNKKKAIELSDSDWKAIRSFEATQREKKEGIDASMDMIRKTINKMTDKTYDALIGGLHEEFEKVADGSEEDLTKLSSTVFTLVSETGFYSEMLASLYVELVEKYEYLRKDLITCVECYQDWCFNVNYVSPDDDYDGFCRNNKENTRRKSVSKFLVNIARSPLIKKDQIMTFLLNNHQMLFDNIDNGDMKETLDELSELVSILSIEGKDYLSDMDKWDELQTSIGHISKLKSKNHAGLSNKTVFKYMDIIDVIG</sequence>
<evidence type="ECO:0000256" key="1">
    <source>
        <dbReference type="SAM" id="MobiDB-lite"/>
    </source>
</evidence>
<feature type="region of interest" description="Disordered" evidence="1">
    <location>
        <begin position="53"/>
        <end position="73"/>
    </location>
</feature>
<protein>
    <recommendedName>
        <fullName evidence="3">MIF4G domain-containing protein</fullName>
    </recommendedName>
</protein>
<reference evidence="2" key="1">
    <citation type="journal article" date="2020" name="Nature">
        <title>Giant virus diversity and host interactions through global metagenomics.</title>
        <authorList>
            <person name="Schulz F."/>
            <person name="Roux S."/>
            <person name="Paez-Espino D."/>
            <person name="Jungbluth S."/>
            <person name="Walsh D.A."/>
            <person name="Denef V.J."/>
            <person name="McMahon K.D."/>
            <person name="Konstantinidis K.T."/>
            <person name="Eloe-Fadrosh E.A."/>
            <person name="Kyrpides N.C."/>
            <person name="Woyke T."/>
        </authorList>
    </citation>
    <scope>NUCLEOTIDE SEQUENCE</scope>
    <source>
        <strain evidence="2">GVMAG-M-3300027833-11</strain>
    </source>
</reference>
<evidence type="ECO:0000313" key="2">
    <source>
        <dbReference type="EMBL" id="QHU30090.1"/>
    </source>
</evidence>
<name>A0A6C0LI31_9ZZZZ</name>
<proteinExistence type="predicted"/>
<evidence type="ECO:0008006" key="3">
    <source>
        <dbReference type="Google" id="ProtNLM"/>
    </source>
</evidence>